<organism evidence="2 3">
    <name type="scientific">Frigoriglobus tundricola</name>
    <dbReference type="NCBI Taxonomy" id="2774151"/>
    <lineage>
        <taxon>Bacteria</taxon>
        <taxon>Pseudomonadati</taxon>
        <taxon>Planctomycetota</taxon>
        <taxon>Planctomycetia</taxon>
        <taxon>Gemmatales</taxon>
        <taxon>Gemmataceae</taxon>
        <taxon>Frigoriglobus</taxon>
    </lineage>
</organism>
<proteinExistence type="predicted"/>
<dbReference type="AlphaFoldDB" id="A0A6M5YG49"/>
<evidence type="ECO:0000313" key="2">
    <source>
        <dbReference type="EMBL" id="QJW93029.1"/>
    </source>
</evidence>
<evidence type="ECO:0000313" key="3">
    <source>
        <dbReference type="Proteomes" id="UP000503447"/>
    </source>
</evidence>
<gene>
    <name evidence="2" type="ORF">FTUN_0529</name>
</gene>
<dbReference type="InterPro" id="IPR024445">
    <property type="entry name" value="Tnp_ISXO2-like"/>
</dbReference>
<dbReference type="InterPro" id="IPR053164">
    <property type="entry name" value="IS1016-like_transposase"/>
</dbReference>
<dbReference type="SMART" id="SM01126">
    <property type="entry name" value="DDE_Tnp_IS1595"/>
    <property type="match status" value="1"/>
</dbReference>
<protein>
    <recommendedName>
        <fullName evidence="1">ISXO2-like transposase domain-containing protein</fullName>
    </recommendedName>
</protein>
<accession>A0A6M5YG49</accession>
<dbReference type="Proteomes" id="UP000503447">
    <property type="component" value="Chromosome"/>
</dbReference>
<dbReference type="EMBL" id="CP053452">
    <property type="protein sequence ID" value="QJW93029.1"/>
    <property type="molecule type" value="Genomic_DNA"/>
</dbReference>
<feature type="domain" description="ISXO2-like transposase" evidence="1">
    <location>
        <begin position="1"/>
        <end position="120"/>
    </location>
</feature>
<dbReference type="KEGG" id="ftj:FTUN_0529"/>
<keyword evidence="3" id="KW-1185">Reference proteome</keyword>
<dbReference type="PANTHER" id="PTHR47163">
    <property type="entry name" value="DDE_TNP_IS1595 DOMAIN-CONTAINING PROTEIN"/>
    <property type="match status" value="1"/>
</dbReference>
<dbReference type="PANTHER" id="PTHR47163:SF2">
    <property type="entry name" value="SI:DKEY-17M8.2"/>
    <property type="match status" value="1"/>
</dbReference>
<dbReference type="Pfam" id="PF12762">
    <property type="entry name" value="DDE_Tnp_IS1595"/>
    <property type="match status" value="1"/>
</dbReference>
<reference evidence="3" key="1">
    <citation type="submission" date="2020-05" db="EMBL/GenBank/DDBJ databases">
        <title>Frigoriglobus tundricola gen. nov., sp. nov., a psychrotolerant cellulolytic planctomycete of the family Gemmataceae with two divergent copies of 16S rRNA gene.</title>
        <authorList>
            <person name="Kulichevskaya I.S."/>
            <person name="Ivanova A.A."/>
            <person name="Naumoff D.G."/>
            <person name="Beletsky A.V."/>
            <person name="Rijpstra W.I.C."/>
            <person name="Sinninghe Damste J.S."/>
            <person name="Mardanov A.V."/>
            <person name="Ravin N.V."/>
            <person name="Dedysh S.N."/>
        </authorList>
    </citation>
    <scope>NUCLEOTIDE SEQUENCE [LARGE SCALE GENOMIC DNA]</scope>
    <source>
        <strain evidence="3">PL17</strain>
    </source>
</reference>
<evidence type="ECO:0000259" key="1">
    <source>
        <dbReference type="SMART" id="SM01126"/>
    </source>
</evidence>
<sequence>MVGVVSRDTGAIVLEVVERTDQETLIAFVTEHTDDGATVYTDEWSGYARLSAEGRGHATVNHTPGQREWARDDDGDGIREVHDNTLEGLWAALRTFLRPFRGISKHYLHQYVAVFQWAYNKVGVAGMVRTLLGLPLSTPTAS</sequence>
<name>A0A6M5YG49_9BACT</name>